<proteinExistence type="inferred from homology"/>
<dbReference type="Gene3D" id="1.20.140.10">
    <property type="entry name" value="Butyryl-CoA Dehydrogenase, subunit A, domain 3"/>
    <property type="match status" value="1"/>
</dbReference>
<evidence type="ECO:0000313" key="6">
    <source>
        <dbReference type="EMBL" id="PYC47351.1"/>
    </source>
</evidence>
<comment type="caution">
    <text evidence="6">The sequence shown here is derived from an EMBL/GenBank/DDBJ whole genome shotgun (WGS) entry which is preliminary data.</text>
</comment>
<dbReference type="GO" id="GO:0003995">
    <property type="term" value="F:acyl-CoA dehydrogenase activity"/>
    <property type="evidence" value="ECO:0007669"/>
    <property type="project" value="TreeGrafter"/>
</dbReference>
<name>A0A2V4ML16_9RHOB</name>
<evidence type="ECO:0000256" key="4">
    <source>
        <dbReference type="ARBA" id="ARBA00023002"/>
    </source>
</evidence>
<dbReference type="InterPro" id="IPR009100">
    <property type="entry name" value="AcylCoA_DH/oxidase_NM_dom_sf"/>
</dbReference>
<protein>
    <submittedName>
        <fullName evidence="6">Acyl-CoA dehydrogenase</fullName>
    </submittedName>
</protein>
<accession>A0A2V4ML16</accession>
<sequence>MKENFGEVIQGQFEKLLETHVDRDLLEKADGQSMFRDLWAVVEKSGFCLALVSESNGGIGLNPVLAFQLITAASYFGLPLPFGETMVVSGALNTPLAGPATLSGGAGGKHPKVAYGADADHVLVARDGKWLLAPASSITSQRGNNLAGEPRDALLVANGAPHDPAPWLEDGNLDSLGALVRAAQMRGAMQRALEMSIAYARDREQFGRPISKFQAVQHMLADAAGELAAAGALVDNAAEAWGGPDFTICAALAKSRTGEAAGKLSEIAHQVHGAIGFTKEHDLNFFSRRLWSWRDEFGSDAVWQEYIGRKVCRDGGAALWDRIISVTQGAVA</sequence>
<keyword evidence="4" id="KW-0560">Oxidoreductase</keyword>
<reference evidence="6 7" key="1">
    <citation type="submission" date="2018-05" db="EMBL/GenBank/DDBJ databases">
        <title>Oceanovita maritima gen. nov., sp. nov., a marine bacterium in the family Rhodobacteraceae isolated from surface seawater of Lundu port Xiamen, China.</title>
        <authorList>
            <person name="Hetharua B.H."/>
            <person name="Min D."/>
            <person name="Liao H."/>
            <person name="Tian Y."/>
        </authorList>
    </citation>
    <scope>NUCLEOTIDE SEQUENCE [LARGE SCALE GENOMIC DNA]</scope>
    <source>
        <strain evidence="6 7">FSX-11</strain>
    </source>
</reference>
<evidence type="ECO:0000313" key="7">
    <source>
        <dbReference type="Proteomes" id="UP000248012"/>
    </source>
</evidence>
<dbReference type="Proteomes" id="UP000248012">
    <property type="component" value="Unassembled WGS sequence"/>
</dbReference>
<comment type="similarity">
    <text evidence="1">Belongs to the acyl-CoA dehydrogenase family.</text>
</comment>
<dbReference type="EMBL" id="QFVT01000006">
    <property type="protein sequence ID" value="PYC47351.1"/>
    <property type="molecule type" value="Genomic_DNA"/>
</dbReference>
<dbReference type="OrthoDB" id="2450120at2"/>
<keyword evidence="3" id="KW-0274">FAD</keyword>
<gene>
    <name evidence="6" type="ORF">DI396_10290</name>
</gene>
<evidence type="ECO:0000256" key="2">
    <source>
        <dbReference type="ARBA" id="ARBA00022630"/>
    </source>
</evidence>
<dbReference type="AlphaFoldDB" id="A0A2V4ML16"/>
<evidence type="ECO:0000259" key="5">
    <source>
        <dbReference type="Pfam" id="PF00441"/>
    </source>
</evidence>
<feature type="domain" description="Acyl-CoA dehydrogenase/oxidase C-terminal" evidence="5">
    <location>
        <begin position="179"/>
        <end position="309"/>
    </location>
</feature>
<dbReference type="InterPro" id="IPR009075">
    <property type="entry name" value="AcylCo_DH/oxidase_C"/>
</dbReference>
<keyword evidence="7" id="KW-1185">Reference proteome</keyword>
<dbReference type="Pfam" id="PF00441">
    <property type="entry name" value="Acyl-CoA_dh_1"/>
    <property type="match status" value="1"/>
</dbReference>
<evidence type="ECO:0000256" key="3">
    <source>
        <dbReference type="ARBA" id="ARBA00022827"/>
    </source>
</evidence>
<dbReference type="RefSeq" id="WP_110796136.1">
    <property type="nucleotide sequence ID" value="NZ_KZ826485.1"/>
</dbReference>
<keyword evidence="2" id="KW-0285">Flavoprotein</keyword>
<dbReference type="SUPFAM" id="SSF56645">
    <property type="entry name" value="Acyl-CoA dehydrogenase NM domain-like"/>
    <property type="match status" value="1"/>
</dbReference>
<dbReference type="InterPro" id="IPR036250">
    <property type="entry name" value="AcylCo_DH-like_C"/>
</dbReference>
<organism evidence="6 7">
    <name type="scientific">Litorivita pollutaquae</name>
    <dbReference type="NCBI Taxonomy" id="2200892"/>
    <lineage>
        <taxon>Bacteria</taxon>
        <taxon>Pseudomonadati</taxon>
        <taxon>Pseudomonadota</taxon>
        <taxon>Alphaproteobacteria</taxon>
        <taxon>Rhodobacterales</taxon>
        <taxon>Paracoccaceae</taxon>
        <taxon>Litorivita</taxon>
    </lineage>
</organism>
<evidence type="ECO:0000256" key="1">
    <source>
        <dbReference type="ARBA" id="ARBA00009347"/>
    </source>
</evidence>
<dbReference type="PANTHER" id="PTHR43884">
    <property type="entry name" value="ACYL-COA DEHYDROGENASE"/>
    <property type="match status" value="1"/>
</dbReference>
<dbReference type="PANTHER" id="PTHR43884:SF20">
    <property type="entry name" value="ACYL-COA DEHYDROGENASE FADE28"/>
    <property type="match status" value="1"/>
</dbReference>
<dbReference type="SUPFAM" id="SSF47203">
    <property type="entry name" value="Acyl-CoA dehydrogenase C-terminal domain-like"/>
    <property type="match status" value="1"/>
</dbReference>